<name>A0ABT8YSW7_9HYPH</name>
<organism evidence="1 2">
    <name type="scientific">Rhizobium alvei</name>
    <dbReference type="NCBI Taxonomy" id="1132659"/>
    <lineage>
        <taxon>Bacteria</taxon>
        <taxon>Pseudomonadati</taxon>
        <taxon>Pseudomonadota</taxon>
        <taxon>Alphaproteobacteria</taxon>
        <taxon>Hyphomicrobiales</taxon>
        <taxon>Rhizobiaceae</taxon>
        <taxon>Rhizobium/Agrobacterium group</taxon>
        <taxon>Rhizobium</taxon>
    </lineage>
</organism>
<evidence type="ECO:0000313" key="2">
    <source>
        <dbReference type="Proteomes" id="UP001174932"/>
    </source>
</evidence>
<dbReference type="RefSeq" id="WP_304378743.1">
    <property type="nucleotide sequence ID" value="NZ_JAUOZU010000022.1"/>
</dbReference>
<accession>A0ABT8YSW7</accession>
<dbReference type="EMBL" id="JAUOZU010000022">
    <property type="protein sequence ID" value="MDO6966814.1"/>
    <property type="molecule type" value="Genomic_DNA"/>
</dbReference>
<evidence type="ECO:0000313" key="1">
    <source>
        <dbReference type="EMBL" id="MDO6966814.1"/>
    </source>
</evidence>
<comment type="caution">
    <text evidence="1">The sequence shown here is derived from an EMBL/GenBank/DDBJ whole genome shotgun (WGS) entry which is preliminary data.</text>
</comment>
<reference evidence="1" key="1">
    <citation type="journal article" date="2015" name="Int. J. Syst. Evol. Microbiol.">
        <title>Rhizobium alvei sp. nov., isolated from a freshwater river.</title>
        <authorList>
            <person name="Sheu S.Y."/>
            <person name="Huang H.W."/>
            <person name="Young C.C."/>
            <person name="Chen W.M."/>
        </authorList>
    </citation>
    <scope>NUCLEOTIDE SEQUENCE</scope>
    <source>
        <strain evidence="1">TNR-22</strain>
    </source>
</reference>
<dbReference type="InterPro" id="IPR011660">
    <property type="entry name" value="VapB-like"/>
</dbReference>
<proteinExistence type="predicted"/>
<dbReference type="Pfam" id="PF07704">
    <property type="entry name" value="PSK_trans_fac"/>
    <property type="match status" value="1"/>
</dbReference>
<gene>
    <name evidence="1" type="ORF">Q4481_22910</name>
</gene>
<protein>
    <submittedName>
        <fullName evidence="1">Type II toxin-antitoxin system VapB family antitoxin</fullName>
    </submittedName>
</protein>
<reference evidence="1" key="2">
    <citation type="submission" date="2023-07" db="EMBL/GenBank/DDBJ databases">
        <authorList>
            <person name="Shen H."/>
        </authorList>
    </citation>
    <scope>NUCLEOTIDE SEQUENCE</scope>
    <source>
        <strain evidence="1">TNR-22</strain>
    </source>
</reference>
<keyword evidence="2" id="KW-1185">Reference proteome</keyword>
<dbReference type="Proteomes" id="UP001174932">
    <property type="component" value="Unassembled WGS sequence"/>
</dbReference>
<sequence>MPLFIRDDAVDALASELQKALKTPSKTAAVRQALANELARSRQKLPLRQRIAKSQAMAAAIGEVDPDFDLKAFSDEMWGDD</sequence>